<organism evidence="9 10">
    <name type="scientific">Jutongia hominis</name>
    <dbReference type="NCBI Taxonomy" id="2763664"/>
    <lineage>
        <taxon>Bacteria</taxon>
        <taxon>Bacillati</taxon>
        <taxon>Bacillota</taxon>
        <taxon>Clostridia</taxon>
        <taxon>Lachnospirales</taxon>
        <taxon>Lachnospiraceae</taxon>
        <taxon>Jutongia</taxon>
    </lineage>
</organism>
<gene>
    <name evidence="9" type="ORF">H8700_08505</name>
</gene>
<sequence length="477" mass="55729">MKNFDPYKRTILFFASMINVCMMTALFSYSWYHFYADMMYTYRFYRRGNYVVLALYAVLLFFFSNMYGSLKIGRFRRIEVLLSQYLSLFLTNVVMYVVISLLAFRFVTPFYLFVVLLAEMLVSTIWNVIVIKLYNRIFQPWKILLVYGERPAADLVYKVEARRDKYAIYDAVNINEGMEQIKKRILDFQAVIIGDIPAVERNDVLKYCYAKKVRAYVIPKISDIILMGADRIHVFDTPFMLSRGYTLSFDQQFGKRTLDIILSVLLLIAASPFMLLTALAIKLYDHGPVFYSQVRCTKGGKEFAIYKFRSMIVDAEKKGGVQLAKEHDERITPVGRVIRAARIDELPQLFNILKGDMSFVGPRPERPELIEEYSQEMPEFVFRMRVKAGLTGYAQVYGKYNTTPYDKLKLDLFYIENYSFWTDMKLILMTVKTIFKPASTEGIEQEQTNALKEQVDTTDVEEIVKEINQIAKKEEDK</sequence>
<feature type="transmembrane region" description="Helical" evidence="7">
    <location>
        <begin position="12"/>
        <end position="31"/>
    </location>
</feature>
<evidence type="ECO:0000256" key="5">
    <source>
        <dbReference type="ARBA" id="ARBA00022989"/>
    </source>
</evidence>
<dbReference type="EMBL" id="JACRSW010000031">
    <property type="protein sequence ID" value="MBC8557747.1"/>
    <property type="molecule type" value="Genomic_DNA"/>
</dbReference>
<evidence type="ECO:0000256" key="2">
    <source>
        <dbReference type="ARBA" id="ARBA00006464"/>
    </source>
</evidence>
<accession>A0ABR7MVC3</accession>
<dbReference type="RefSeq" id="WP_249305096.1">
    <property type="nucleotide sequence ID" value="NZ_JACRSW010000031.1"/>
</dbReference>
<comment type="similarity">
    <text evidence="2">Belongs to the bacterial sugar transferase family.</text>
</comment>
<evidence type="ECO:0000313" key="9">
    <source>
        <dbReference type="EMBL" id="MBC8557747.1"/>
    </source>
</evidence>
<comment type="caution">
    <text evidence="9">The sequence shown here is derived from an EMBL/GenBank/DDBJ whole genome shotgun (WGS) entry which is preliminary data.</text>
</comment>
<keyword evidence="5 7" id="KW-1133">Transmembrane helix</keyword>
<dbReference type="PANTHER" id="PTHR30576:SF0">
    <property type="entry name" value="UNDECAPRENYL-PHOSPHATE N-ACETYLGALACTOSAMINYL 1-PHOSPHATE TRANSFERASE-RELATED"/>
    <property type="match status" value="1"/>
</dbReference>
<evidence type="ECO:0000256" key="4">
    <source>
        <dbReference type="ARBA" id="ARBA00022692"/>
    </source>
</evidence>
<feature type="transmembrane region" description="Helical" evidence="7">
    <location>
        <begin position="110"/>
        <end position="134"/>
    </location>
</feature>
<dbReference type="InterPro" id="IPR017475">
    <property type="entry name" value="EPS_sugar_tfrase"/>
</dbReference>
<keyword evidence="10" id="KW-1185">Reference proteome</keyword>
<comment type="subcellular location">
    <subcellularLocation>
        <location evidence="1">Membrane</location>
        <topology evidence="1">Multi-pass membrane protein</topology>
    </subcellularLocation>
</comment>
<evidence type="ECO:0000256" key="6">
    <source>
        <dbReference type="ARBA" id="ARBA00023136"/>
    </source>
</evidence>
<evidence type="ECO:0000313" key="10">
    <source>
        <dbReference type="Proteomes" id="UP000637513"/>
    </source>
</evidence>
<evidence type="ECO:0000256" key="1">
    <source>
        <dbReference type="ARBA" id="ARBA00004141"/>
    </source>
</evidence>
<dbReference type="GO" id="GO:0016740">
    <property type="term" value="F:transferase activity"/>
    <property type="evidence" value="ECO:0007669"/>
    <property type="project" value="UniProtKB-KW"/>
</dbReference>
<dbReference type="NCBIfam" id="TIGR03025">
    <property type="entry name" value="EPS_sugtrans"/>
    <property type="match status" value="1"/>
</dbReference>
<evidence type="ECO:0000259" key="8">
    <source>
        <dbReference type="Pfam" id="PF02397"/>
    </source>
</evidence>
<protein>
    <submittedName>
        <fullName evidence="9">Sugar transferase</fullName>
    </submittedName>
</protein>
<dbReference type="Pfam" id="PF02397">
    <property type="entry name" value="Bac_transf"/>
    <property type="match status" value="1"/>
</dbReference>
<feature type="domain" description="Bacterial sugar transferase" evidence="8">
    <location>
        <begin position="255"/>
        <end position="436"/>
    </location>
</feature>
<evidence type="ECO:0000256" key="7">
    <source>
        <dbReference type="SAM" id="Phobius"/>
    </source>
</evidence>
<feature type="transmembrane region" description="Helical" evidence="7">
    <location>
        <begin position="51"/>
        <end position="70"/>
    </location>
</feature>
<dbReference type="Proteomes" id="UP000637513">
    <property type="component" value="Unassembled WGS sequence"/>
</dbReference>
<keyword evidence="4 7" id="KW-0812">Transmembrane</keyword>
<evidence type="ECO:0000256" key="3">
    <source>
        <dbReference type="ARBA" id="ARBA00022679"/>
    </source>
</evidence>
<proteinExistence type="inferred from homology"/>
<dbReference type="PANTHER" id="PTHR30576">
    <property type="entry name" value="COLANIC BIOSYNTHESIS UDP-GLUCOSE LIPID CARRIER TRANSFERASE"/>
    <property type="match status" value="1"/>
</dbReference>
<name>A0ABR7MVC3_9FIRM</name>
<reference evidence="9 10" key="1">
    <citation type="submission" date="2020-08" db="EMBL/GenBank/DDBJ databases">
        <title>Genome public.</title>
        <authorList>
            <person name="Liu C."/>
            <person name="Sun Q."/>
        </authorList>
    </citation>
    <scope>NUCLEOTIDE SEQUENCE [LARGE SCALE GENOMIC DNA]</scope>
    <source>
        <strain evidence="9 10">BX3</strain>
    </source>
</reference>
<feature type="transmembrane region" description="Helical" evidence="7">
    <location>
        <begin position="82"/>
        <end position="104"/>
    </location>
</feature>
<dbReference type="InterPro" id="IPR003362">
    <property type="entry name" value="Bact_transf"/>
</dbReference>
<keyword evidence="3 9" id="KW-0808">Transferase</keyword>
<feature type="transmembrane region" description="Helical" evidence="7">
    <location>
        <begin position="260"/>
        <end position="284"/>
    </location>
</feature>
<keyword evidence="6 7" id="KW-0472">Membrane</keyword>